<evidence type="ECO:0000256" key="1">
    <source>
        <dbReference type="SAM" id="Phobius"/>
    </source>
</evidence>
<gene>
    <name evidence="2" type="ORF">DSM106044_04736</name>
</gene>
<protein>
    <recommendedName>
        <fullName evidence="4">DUF2007 domain-containing protein</fullName>
    </recommendedName>
</protein>
<dbReference type="STRING" id="180332.GCA_000797495_00664"/>
<accession>A0A4U8Q260</accession>
<keyword evidence="1" id="KW-0812">Transmembrane</keyword>
<feature type="transmembrane region" description="Helical" evidence="1">
    <location>
        <begin position="89"/>
        <end position="108"/>
    </location>
</feature>
<organism evidence="2 3">
    <name type="scientific">Robinsoniella peoriensis</name>
    <dbReference type="NCBI Taxonomy" id="180332"/>
    <lineage>
        <taxon>Bacteria</taxon>
        <taxon>Bacillati</taxon>
        <taxon>Bacillota</taxon>
        <taxon>Clostridia</taxon>
        <taxon>Lachnospirales</taxon>
        <taxon>Lachnospiraceae</taxon>
        <taxon>Robinsoniella</taxon>
    </lineage>
</organism>
<dbReference type="Proteomes" id="UP000306509">
    <property type="component" value="Unassembled WGS sequence"/>
</dbReference>
<reference evidence="2 3" key="1">
    <citation type="journal article" date="2019" name="Anaerobe">
        <title>Detection of Robinsoniella peoriensis in multiple bone samples of a trauma patient.</title>
        <authorList>
            <person name="Schrottner P."/>
            <person name="Hartwich K."/>
            <person name="Bunk B."/>
            <person name="Schober I."/>
            <person name="Helbig S."/>
            <person name="Rudolph W.W."/>
            <person name="Gunzer F."/>
        </authorList>
    </citation>
    <scope>NUCLEOTIDE SEQUENCE [LARGE SCALE GENOMIC DNA]</scope>
    <source>
        <strain evidence="2 3">DSM 106044</strain>
    </source>
</reference>
<evidence type="ECO:0000313" key="2">
    <source>
        <dbReference type="EMBL" id="TLC98398.1"/>
    </source>
</evidence>
<sequence>MNEKGFVKIASVGSMTEAEQMICVLKENGIMAWRQGSIMDIYMGDSYAGEDIMVAERDEDPAKKLLECFPQIQTKMTYQKRNLSRTQRILGWVLLIIMVLCILVPVILL</sequence>
<keyword evidence="3" id="KW-1185">Reference proteome</keyword>
<name>A0A4U8Q260_9FIRM</name>
<comment type="caution">
    <text evidence="2">The sequence shown here is derived from an EMBL/GenBank/DDBJ whole genome shotgun (WGS) entry which is preliminary data.</text>
</comment>
<dbReference type="RefSeq" id="WP_047833228.1">
    <property type="nucleotide sequence ID" value="NZ_CAUSDN010000057.1"/>
</dbReference>
<dbReference type="EMBL" id="QGQD01000096">
    <property type="protein sequence ID" value="TLC98398.1"/>
    <property type="molecule type" value="Genomic_DNA"/>
</dbReference>
<keyword evidence="1" id="KW-1133">Transmembrane helix</keyword>
<evidence type="ECO:0000313" key="3">
    <source>
        <dbReference type="Proteomes" id="UP000306509"/>
    </source>
</evidence>
<dbReference type="AlphaFoldDB" id="A0A4U8Q260"/>
<keyword evidence="1" id="KW-0472">Membrane</keyword>
<evidence type="ECO:0008006" key="4">
    <source>
        <dbReference type="Google" id="ProtNLM"/>
    </source>
</evidence>
<proteinExistence type="predicted"/>